<sequence length="404" mass="44101">MTGGREAPVAFDDDYRREVLEPARAAGDQPPEDLRARYALGDQLTAASVAARVKEVRQCWRRARGQLKFRKLIDRLEAEHRELAPLFAAAERGDLRPLEQRLRGGRERTERRRAQTRARLADAAGVLRMVAPGEVESIARTGGMTRAELGRLAAADRIDVREPDALPSAAPYPAFRKVQESLDVLGKRHLADFLFGARLTGPIRLLDGFAAPGGALRLDKDAVAAAGAEWARRSRDTSTTHADTILAALRSGAGLPELLLFDVADRLRERLRQRASERALLQYAVEDLGVEQADARRLVFAIGRETGPGGGLAGRLRSLLDAGEVYAAAELADAGQIPHPAPDTDPPEEEVLAAEARHRLDTALRLRETAAAEPDPDRAYRFLADALQLVRDLPGAAAQQHRLP</sequence>
<dbReference type="EMBL" id="SMKY01000019">
    <property type="protein sequence ID" value="TDD88159.1"/>
    <property type="molecule type" value="Genomic_DNA"/>
</dbReference>
<name>A0A4R5BQD2_9ACTN</name>
<reference evidence="1 2" key="1">
    <citation type="submission" date="2019-03" db="EMBL/GenBank/DDBJ databases">
        <title>Draft genome sequences of novel Actinobacteria.</title>
        <authorList>
            <person name="Sahin N."/>
            <person name="Ay H."/>
            <person name="Saygin H."/>
        </authorList>
    </citation>
    <scope>NUCLEOTIDE SEQUENCE [LARGE SCALE GENOMIC DNA]</scope>
    <source>
        <strain evidence="1 2">DSM 45941</strain>
    </source>
</reference>
<evidence type="ECO:0000313" key="2">
    <source>
        <dbReference type="Proteomes" id="UP000295578"/>
    </source>
</evidence>
<protein>
    <submittedName>
        <fullName evidence="1">Uncharacterized protein</fullName>
    </submittedName>
</protein>
<organism evidence="1 2">
    <name type="scientific">Actinomadura darangshiensis</name>
    <dbReference type="NCBI Taxonomy" id="705336"/>
    <lineage>
        <taxon>Bacteria</taxon>
        <taxon>Bacillati</taxon>
        <taxon>Actinomycetota</taxon>
        <taxon>Actinomycetes</taxon>
        <taxon>Streptosporangiales</taxon>
        <taxon>Thermomonosporaceae</taxon>
        <taxon>Actinomadura</taxon>
    </lineage>
</organism>
<evidence type="ECO:0000313" key="1">
    <source>
        <dbReference type="EMBL" id="TDD88159.1"/>
    </source>
</evidence>
<proteinExistence type="predicted"/>
<keyword evidence="2" id="KW-1185">Reference proteome</keyword>
<feature type="non-terminal residue" evidence="1">
    <location>
        <position position="404"/>
    </location>
</feature>
<dbReference type="Proteomes" id="UP000295578">
    <property type="component" value="Unassembled WGS sequence"/>
</dbReference>
<dbReference type="AlphaFoldDB" id="A0A4R5BQD2"/>
<accession>A0A4R5BQD2</accession>
<comment type="caution">
    <text evidence="1">The sequence shown here is derived from an EMBL/GenBank/DDBJ whole genome shotgun (WGS) entry which is preliminary data.</text>
</comment>
<gene>
    <name evidence="1" type="ORF">E1293_06700</name>
</gene>